<name>A0ABW2KGR5_9ACTN</name>
<dbReference type="InterPro" id="IPR002328">
    <property type="entry name" value="ADH_Zn_CS"/>
</dbReference>
<sequence length="350" mass="36084">MKGVVYRGPGHVEVATGLAEPRVEGPRDAVVRVTRTAVCGTDLHPYRGEIPGFAPGTVLGHEFAGTVAAAGHDVPFAVGERVFASDVVACGRCRRCARGWHYHCPEVTLFGYSTVVGRSVAGGQAEYVRVPYADVVLARTPDGVTDEQALFAGDVLTTAYAAVADSGIRPGDAAGVVGAGPVGLLAAQCAVVAGAATVVVADPDERRRDRVRAAGLRAVPPEEFGAALAAAAEYGGGTVVIEAVGSAAALRTALDGAGPRATVVTVGAHHSDAMPFPAARAFAGELTLRFTVGDPIRLRDRVLALMAGGRIDPSRVVSHRLPLADAAHGYRLFDRREAFKVVLETGPAQG</sequence>
<dbReference type="Proteomes" id="UP001596540">
    <property type="component" value="Unassembled WGS sequence"/>
</dbReference>
<reference evidence="9" key="1">
    <citation type="journal article" date="2019" name="Int. J. Syst. Evol. Microbiol.">
        <title>The Global Catalogue of Microorganisms (GCM) 10K type strain sequencing project: providing services to taxonomists for standard genome sequencing and annotation.</title>
        <authorList>
            <consortium name="The Broad Institute Genomics Platform"/>
            <consortium name="The Broad Institute Genome Sequencing Center for Infectious Disease"/>
            <person name="Wu L."/>
            <person name="Ma J."/>
        </authorList>
    </citation>
    <scope>NUCLEOTIDE SEQUENCE [LARGE SCALE GENOMIC DNA]</scope>
    <source>
        <strain evidence="9">CGMCC 4.7382</strain>
    </source>
</reference>
<keyword evidence="9" id="KW-1185">Reference proteome</keyword>
<evidence type="ECO:0000313" key="9">
    <source>
        <dbReference type="Proteomes" id="UP001596540"/>
    </source>
</evidence>
<dbReference type="Pfam" id="PF08240">
    <property type="entry name" value="ADH_N"/>
    <property type="match status" value="1"/>
</dbReference>
<protein>
    <submittedName>
        <fullName evidence="8">Alcohol dehydrogenase catalytic domain-containing protein</fullName>
    </submittedName>
</protein>
<evidence type="ECO:0000259" key="6">
    <source>
        <dbReference type="Pfam" id="PF00107"/>
    </source>
</evidence>
<evidence type="ECO:0000256" key="3">
    <source>
        <dbReference type="ARBA" id="ARBA00022833"/>
    </source>
</evidence>
<dbReference type="InterPro" id="IPR013149">
    <property type="entry name" value="ADH-like_C"/>
</dbReference>
<keyword evidence="2 5" id="KW-0479">Metal-binding</keyword>
<feature type="domain" description="Alcohol dehydrogenase-like C-terminal" evidence="6">
    <location>
        <begin position="181"/>
        <end position="290"/>
    </location>
</feature>
<evidence type="ECO:0000259" key="7">
    <source>
        <dbReference type="Pfam" id="PF08240"/>
    </source>
</evidence>
<keyword evidence="4" id="KW-0560">Oxidoreductase</keyword>
<dbReference type="PROSITE" id="PS00059">
    <property type="entry name" value="ADH_ZINC"/>
    <property type="match status" value="1"/>
</dbReference>
<dbReference type="Gene3D" id="3.40.50.720">
    <property type="entry name" value="NAD(P)-binding Rossmann-like Domain"/>
    <property type="match status" value="1"/>
</dbReference>
<dbReference type="SUPFAM" id="SSF50129">
    <property type="entry name" value="GroES-like"/>
    <property type="match status" value="1"/>
</dbReference>
<dbReference type="InterPro" id="IPR013154">
    <property type="entry name" value="ADH-like_N"/>
</dbReference>
<dbReference type="RefSeq" id="WP_379871273.1">
    <property type="nucleotide sequence ID" value="NZ_JBHTBH010000005.1"/>
</dbReference>
<accession>A0ABW2KGR5</accession>
<proteinExistence type="inferred from homology"/>
<comment type="similarity">
    <text evidence="5">Belongs to the zinc-containing alcohol dehydrogenase family.</text>
</comment>
<evidence type="ECO:0000256" key="1">
    <source>
        <dbReference type="ARBA" id="ARBA00001947"/>
    </source>
</evidence>
<dbReference type="PANTHER" id="PTHR42813">
    <property type="entry name" value="ZINC-TYPE ALCOHOL DEHYDROGENASE-LIKE"/>
    <property type="match status" value="1"/>
</dbReference>
<dbReference type="SUPFAM" id="SSF51735">
    <property type="entry name" value="NAD(P)-binding Rossmann-fold domains"/>
    <property type="match status" value="1"/>
</dbReference>
<evidence type="ECO:0000313" key="8">
    <source>
        <dbReference type="EMBL" id="MFC7328625.1"/>
    </source>
</evidence>
<dbReference type="EMBL" id="JBHTBH010000005">
    <property type="protein sequence ID" value="MFC7328625.1"/>
    <property type="molecule type" value="Genomic_DNA"/>
</dbReference>
<gene>
    <name evidence="8" type="ORF">ACFQRF_12815</name>
</gene>
<dbReference type="InterPro" id="IPR011032">
    <property type="entry name" value="GroES-like_sf"/>
</dbReference>
<comment type="caution">
    <text evidence="8">The sequence shown here is derived from an EMBL/GenBank/DDBJ whole genome shotgun (WGS) entry which is preliminary data.</text>
</comment>
<comment type="cofactor">
    <cofactor evidence="1 5">
        <name>Zn(2+)</name>
        <dbReference type="ChEBI" id="CHEBI:29105"/>
    </cofactor>
</comment>
<evidence type="ECO:0000256" key="2">
    <source>
        <dbReference type="ARBA" id="ARBA00022723"/>
    </source>
</evidence>
<keyword evidence="3 5" id="KW-0862">Zinc</keyword>
<organism evidence="8 9">
    <name type="scientific">Marinactinospora rubrisoli</name>
    <dbReference type="NCBI Taxonomy" id="2715399"/>
    <lineage>
        <taxon>Bacteria</taxon>
        <taxon>Bacillati</taxon>
        <taxon>Actinomycetota</taxon>
        <taxon>Actinomycetes</taxon>
        <taxon>Streptosporangiales</taxon>
        <taxon>Nocardiopsidaceae</taxon>
        <taxon>Marinactinospora</taxon>
    </lineage>
</organism>
<dbReference type="PANTHER" id="PTHR42813:SF2">
    <property type="entry name" value="DEHYDROGENASE, ZINC-CONTAINING, PUTATIVE (AFU_ORTHOLOGUE AFUA_2G02810)-RELATED"/>
    <property type="match status" value="1"/>
</dbReference>
<dbReference type="Pfam" id="PF00107">
    <property type="entry name" value="ADH_zinc_N"/>
    <property type="match status" value="1"/>
</dbReference>
<evidence type="ECO:0000256" key="5">
    <source>
        <dbReference type="RuleBase" id="RU361277"/>
    </source>
</evidence>
<feature type="domain" description="Alcohol dehydrogenase-like N-terminal" evidence="7">
    <location>
        <begin position="25"/>
        <end position="137"/>
    </location>
</feature>
<evidence type="ECO:0000256" key="4">
    <source>
        <dbReference type="ARBA" id="ARBA00023002"/>
    </source>
</evidence>
<dbReference type="Gene3D" id="3.90.180.10">
    <property type="entry name" value="Medium-chain alcohol dehydrogenases, catalytic domain"/>
    <property type="match status" value="1"/>
</dbReference>
<dbReference type="InterPro" id="IPR036291">
    <property type="entry name" value="NAD(P)-bd_dom_sf"/>
</dbReference>